<dbReference type="Pfam" id="PF00441">
    <property type="entry name" value="Acyl-CoA_dh_1"/>
    <property type="match status" value="1"/>
</dbReference>
<dbReference type="GO" id="GO:0070991">
    <property type="term" value="F:medium-chain fatty acyl-CoA dehydrogenase activity"/>
    <property type="evidence" value="ECO:0007669"/>
    <property type="project" value="UniProtKB-EC"/>
</dbReference>
<comment type="caution">
    <text evidence="4">The sequence shown here is derived from an EMBL/GenBank/DDBJ whole genome shotgun (WGS) entry which is preliminary data.</text>
</comment>
<dbReference type="EC" id="1.3.8.7" evidence="4"/>
<evidence type="ECO:0000259" key="3">
    <source>
        <dbReference type="Pfam" id="PF00441"/>
    </source>
</evidence>
<dbReference type="EMBL" id="AOSK01000016">
    <property type="protein sequence ID" value="EYD78083.1"/>
    <property type="molecule type" value="Genomic_DNA"/>
</dbReference>
<dbReference type="PANTHER" id="PTHR42707">
    <property type="entry name" value="ACYL-COA DEHYDROGENASE"/>
    <property type="match status" value="1"/>
</dbReference>
<feature type="region of interest" description="Disordered" evidence="2">
    <location>
        <begin position="319"/>
        <end position="372"/>
    </location>
</feature>
<dbReference type="STRING" id="442562.Rumeso_00319"/>
<keyword evidence="5" id="KW-1185">Reference proteome</keyword>
<dbReference type="InterPro" id="IPR009075">
    <property type="entry name" value="AcylCo_DH/oxidase_C"/>
</dbReference>
<protein>
    <submittedName>
        <fullName evidence="4">Acyl-CoA dehydrogenase</fullName>
        <ecNumber evidence="4">1.3.8.7</ecNumber>
    </submittedName>
</protein>
<dbReference type="Proteomes" id="UP000019666">
    <property type="component" value="Unassembled WGS sequence"/>
</dbReference>
<keyword evidence="1" id="KW-0285">Flavoprotein</keyword>
<feature type="region of interest" description="Disordered" evidence="2">
    <location>
        <begin position="240"/>
        <end position="260"/>
    </location>
</feature>
<dbReference type="Gene3D" id="1.20.140.10">
    <property type="entry name" value="Butyryl-CoA Dehydrogenase, subunit A, domain 3"/>
    <property type="match status" value="1"/>
</dbReference>
<evidence type="ECO:0000256" key="2">
    <source>
        <dbReference type="SAM" id="MobiDB-lite"/>
    </source>
</evidence>
<keyword evidence="4" id="KW-0560">Oxidoreductase</keyword>
<reference evidence="4 5" key="1">
    <citation type="submission" date="2013-02" db="EMBL/GenBank/DDBJ databases">
        <authorList>
            <person name="Fiebig A."/>
            <person name="Goeker M."/>
            <person name="Klenk H.-P.P."/>
        </authorList>
    </citation>
    <scope>NUCLEOTIDE SEQUENCE [LARGE SCALE GENOMIC DNA]</scope>
    <source>
        <strain evidence="4 5">DSM 19309</strain>
    </source>
</reference>
<sequence length="372" mass="40995">MHHTRLDTAMAPAGLMRAALREAVRWCEGRVAFQRRLIDQPLMRMVLADMALDWEGALALGLRVAAAFDDPGQKAFARVGVALAKFLSNKRCVQVTAEAMECLGGMGYVEETPMPMLYREAPLNGIWEGSGNVICLDILRSLTREPEARAALEAELDAAKGFDAGYDVVLERHRTLWPGLPADAEARLFAERTATLLTASVLLRTVPGPVAESYVRGRLDPERGGRWGRRAGWTWERSWRRRGDGSRSGEAGGMEGNGRSAAPFGFGYVGRRTAMADDREERIRERAYRLWEQEGRPHGRHEDHWHQASQEVGDELFEQQGATDSDERRGALDGGLLPQDALVAPGGPAGSGLAGLGMMEEPEEERAHRQQG</sequence>
<dbReference type="AlphaFoldDB" id="A0A017HVC9"/>
<dbReference type="InterPro" id="IPR021327">
    <property type="entry name" value="DUF2934"/>
</dbReference>
<organism evidence="4 5">
    <name type="scientific">Rubellimicrobium mesophilum DSM 19309</name>
    <dbReference type="NCBI Taxonomy" id="442562"/>
    <lineage>
        <taxon>Bacteria</taxon>
        <taxon>Pseudomonadati</taxon>
        <taxon>Pseudomonadota</taxon>
        <taxon>Alphaproteobacteria</taxon>
        <taxon>Rhodobacterales</taxon>
        <taxon>Roseobacteraceae</taxon>
        <taxon>Rubellimicrobium</taxon>
    </lineage>
</organism>
<evidence type="ECO:0000313" key="5">
    <source>
        <dbReference type="Proteomes" id="UP000019666"/>
    </source>
</evidence>
<evidence type="ECO:0000313" key="4">
    <source>
        <dbReference type="EMBL" id="EYD78083.1"/>
    </source>
</evidence>
<accession>A0A017HVC9</accession>
<dbReference type="SUPFAM" id="SSF47203">
    <property type="entry name" value="Acyl-CoA dehydrogenase C-terminal domain-like"/>
    <property type="match status" value="1"/>
</dbReference>
<dbReference type="HOGENOM" id="CLU_743709_0_0_5"/>
<dbReference type="PATRIC" id="fig|442562.3.peg.318"/>
<gene>
    <name evidence="4" type="ORF">Rumeso_00319</name>
</gene>
<dbReference type="InterPro" id="IPR052904">
    <property type="entry name" value="Acyl-CoA_dehydrogenase-like"/>
</dbReference>
<dbReference type="PANTHER" id="PTHR42707:SF3">
    <property type="entry name" value="ACYL-COA DEHYDROGENASE AIDB-RELATED"/>
    <property type="match status" value="1"/>
</dbReference>
<proteinExistence type="predicted"/>
<dbReference type="Pfam" id="PF11154">
    <property type="entry name" value="DUF2934"/>
    <property type="match status" value="1"/>
</dbReference>
<dbReference type="InterPro" id="IPR036250">
    <property type="entry name" value="AcylCo_DH-like_C"/>
</dbReference>
<evidence type="ECO:0000256" key="1">
    <source>
        <dbReference type="ARBA" id="ARBA00022630"/>
    </source>
</evidence>
<feature type="domain" description="Acyl-CoA dehydrogenase/oxidase C-terminal" evidence="3">
    <location>
        <begin position="1"/>
        <end position="142"/>
    </location>
</feature>
<name>A0A017HVC9_9RHOB</name>